<dbReference type="InterPro" id="IPR016181">
    <property type="entry name" value="Acyl_CoA_acyltransferase"/>
</dbReference>
<reference evidence="2" key="1">
    <citation type="submission" date="2021-11" db="EMBL/GenBank/DDBJ databases">
        <title>Description of a new species Pelosinus isolated from the bottom sediments of Lake Baikal.</title>
        <authorList>
            <person name="Zakharyuk A."/>
        </authorList>
    </citation>
    <scope>NUCLEOTIDE SEQUENCE</scope>
    <source>
        <strain evidence="2">Bkl1</strain>
    </source>
</reference>
<dbReference type="InterPro" id="IPR024320">
    <property type="entry name" value="LPG_synthase_C"/>
</dbReference>
<sequence length="297" mass="34928">MKFQQLTLEDKPLFDRFFSERRYENAHYNFTNLFMWRKAYKIQWTVEGNYLCVKACWEGVIFFLPPFGPKEGLSEILDSMIQHAKENDFTFSLQGVEAFMIEWLEEAKPGYFTSKAVRDNFDYVYSAKDLIELKGRKFHTKKNHVNSFRKKYSNYEYVPMTEEMTRECIEFMQEWCDERGCVKGDDLDCERNAIVEAMNNFTVLGFQGGAIFIDGKMVAFSYGEMGNDDTAVIHVEKGRMGINGVYSIINQEFCARTFSQAMYINREEDMGIEGLRKAKESYQPIKMIEKYNVRIKL</sequence>
<keyword evidence="3" id="KW-1185">Reference proteome</keyword>
<dbReference type="PIRSF" id="PIRSF018688">
    <property type="entry name" value="UCP018688"/>
    <property type="match status" value="1"/>
</dbReference>
<dbReference type="PANTHER" id="PTHR41373:SF1">
    <property type="entry name" value="PHOSPHATIDYLGLYCEROL LYSYLTRANSFERASE C-TERMINAL DOMAIN-CONTAINING PROTEIN"/>
    <property type="match status" value="1"/>
</dbReference>
<dbReference type="Pfam" id="PF09924">
    <property type="entry name" value="LPG_synthase_C"/>
    <property type="match status" value="1"/>
</dbReference>
<comment type="caution">
    <text evidence="2">The sequence shown here is derived from an EMBL/GenBank/DDBJ whole genome shotgun (WGS) entry which is preliminary data.</text>
</comment>
<protein>
    <submittedName>
        <fullName evidence="2">Phosphatidylglycerol lysyltransferase domain-containing protein</fullName>
    </submittedName>
</protein>
<proteinExistence type="predicted"/>
<name>A0ABS8HVY4_9FIRM</name>
<dbReference type="PANTHER" id="PTHR41373">
    <property type="entry name" value="DUF2156 DOMAIN-CONTAINING PROTEIN"/>
    <property type="match status" value="1"/>
</dbReference>
<feature type="domain" description="Phosphatidylglycerol lysyltransferase C-terminal" evidence="1">
    <location>
        <begin position="24"/>
        <end position="293"/>
    </location>
</feature>
<evidence type="ECO:0000313" key="2">
    <source>
        <dbReference type="EMBL" id="MCC5467314.1"/>
    </source>
</evidence>
<evidence type="ECO:0000259" key="1">
    <source>
        <dbReference type="Pfam" id="PF09924"/>
    </source>
</evidence>
<dbReference type="Gene3D" id="3.40.630.30">
    <property type="match status" value="1"/>
</dbReference>
<gene>
    <name evidence="2" type="ORF">LMF89_18425</name>
</gene>
<dbReference type="SUPFAM" id="SSF55729">
    <property type="entry name" value="Acyl-CoA N-acyltransferases (Nat)"/>
    <property type="match status" value="2"/>
</dbReference>
<evidence type="ECO:0000313" key="3">
    <source>
        <dbReference type="Proteomes" id="UP001165492"/>
    </source>
</evidence>
<dbReference type="Proteomes" id="UP001165492">
    <property type="component" value="Unassembled WGS sequence"/>
</dbReference>
<organism evidence="2 3">
    <name type="scientific">Pelosinus baikalensis</name>
    <dbReference type="NCBI Taxonomy" id="2892015"/>
    <lineage>
        <taxon>Bacteria</taxon>
        <taxon>Bacillati</taxon>
        <taxon>Bacillota</taxon>
        <taxon>Negativicutes</taxon>
        <taxon>Selenomonadales</taxon>
        <taxon>Sporomusaceae</taxon>
        <taxon>Pelosinus</taxon>
    </lineage>
</organism>
<dbReference type="InterPro" id="IPR016732">
    <property type="entry name" value="UCP018688"/>
</dbReference>
<accession>A0ABS8HVY4</accession>
<dbReference type="EMBL" id="JAJHJB010000031">
    <property type="protein sequence ID" value="MCC5467314.1"/>
    <property type="molecule type" value="Genomic_DNA"/>
</dbReference>
<dbReference type="RefSeq" id="WP_369412640.1">
    <property type="nucleotide sequence ID" value="NZ_JAJHJB010000031.1"/>
</dbReference>